<dbReference type="InterPro" id="IPR001597">
    <property type="entry name" value="ArAA_b-elim_lyase/Thr_aldolase"/>
</dbReference>
<comment type="catalytic activity">
    <reaction evidence="5">
        <text>L-allo-threonine = acetaldehyde + glycine</text>
        <dbReference type="Rhea" id="RHEA:26209"/>
        <dbReference type="ChEBI" id="CHEBI:15343"/>
        <dbReference type="ChEBI" id="CHEBI:57305"/>
        <dbReference type="ChEBI" id="CHEBI:58585"/>
        <dbReference type="EC" id="4.1.2.48"/>
    </reaction>
</comment>
<evidence type="ECO:0000256" key="2">
    <source>
        <dbReference type="ARBA" id="ARBA00006966"/>
    </source>
</evidence>
<keyword evidence="8" id="KW-1185">Reference proteome</keyword>
<evidence type="ECO:0000259" key="6">
    <source>
        <dbReference type="Pfam" id="PF01212"/>
    </source>
</evidence>
<keyword evidence="5" id="KW-0456">Lyase</keyword>
<evidence type="ECO:0000256" key="3">
    <source>
        <dbReference type="ARBA" id="ARBA00011881"/>
    </source>
</evidence>
<dbReference type="AlphaFoldDB" id="A0A4V2V3C3"/>
<protein>
    <recommendedName>
        <fullName evidence="5">L-threonine aldolase</fullName>
        <ecNumber evidence="5">4.1.2.48</ecNumber>
    </recommendedName>
</protein>
<dbReference type="Gene3D" id="3.90.1150.10">
    <property type="entry name" value="Aspartate Aminotransferase, domain 1"/>
    <property type="match status" value="1"/>
</dbReference>
<dbReference type="PIRSF" id="PIRSF038940">
    <property type="entry name" value="Low_specificity_LTA"/>
    <property type="match status" value="1"/>
</dbReference>
<accession>A0A4V2V3C3</accession>
<dbReference type="EMBL" id="SMAR01000043">
    <property type="protein sequence ID" value="TCT31097.1"/>
    <property type="molecule type" value="Genomic_DNA"/>
</dbReference>
<evidence type="ECO:0000256" key="5">
    <source>
        <dbReference type="PIRNR" id="PIRNR038940"/>
    </source>
</evidence>
<dbReference type="GO" id="GO:0006567">
    <property type="term" value="P:L-threonine catabolic process"/>
    <property type="evidence" value="ECO:0007669"/>
    <property type="project" value="UniProtKB-UniRule"/>
</dbReference>
<organism evidence="7 8">
    <name type="scientific">Martelella mediterranea</name>
    <dbReference type="NCBI Taxonomy" id="293089"/>
    <lineage>
        <taxon>Bacteria</taxon>
        <taxon>Pseudomonadati</taxon>
        <taxon>Pseudomonadota</taxon>
        <taxon>Alphaproteobacteria</taxon>
        <taxon>Hyphomicrobiales</taxon>
        <taxon>Aurantimonadaceae</taxon>
        <taxon>Martelella</taxon>
    </lineage>
</organism>
<dbReference type="OrthoDB" id="9774495at2"/>
<keyword evidence="4 5" id="KW-0663">Pyridoxal phosphate</keyword>
<dbReference type="InterPro" id="IPR015422">
    <property type="entry name" value="PyrdxlP-dep_Trfase_small"/>
</dbReference>
<feature type="domain" description="Aromatic amino acid beta-eliminating lyase/threonine aldolase" evidence="6">
    <location>
        <begin position="3"/>
        <end position="288"/>
    </location>
</feature>
<dbReference type="Gene3D" id="3.40.640.10">
    <property type="entry name" value="Type I PLP-dependent aspartate aminotransferase-like (Major domain)"/>
    <property type="match status" value="1"/>
</dbReference>
<dbReference type="InterPro" id="IPR015421">
    <property type="entry name" value="PyrdxlP-dep_Trfase_major"/>
</dbReference>
<dbReference type="PANTHER" id="PTHR48097:SF5">
    <property type="entry name" value="LOW SPECIFICITY L-THREONINE ALDOLASE"/>
    <property type="match status" value="1"/>
</dbReference>
<dbReference type="InterPro" id="IPR026273">
    <property type="entry name" value="Low_specificity_L-TA_bact"/>
</dbReference>
<comment type="function">
    <text evidence="5">Catalyzes the cleavage of L-allo-threonine and L-threonine to glycine and acetaldehyde.</text>
</comment>
<dbReference type="GO" id="GO:0008732">
    <property type="term" value="F:L-allo-threonine aldolase activity"/>
    <property type="evidence" value="ECO:0007669"/>
    <property type="project" value="RHEA"/>
</dbReference>
<comment type="cofactor">
    <cofactor evidence="1 5">
        <name>pyridoxal 5'-phosphate</name>
        <dbReference type="ChEBI" id="CHEBI:597326"/>
    </cofactor>
</comment>
<comment type="similarity">
    <text evidence="2 5">Belongs to the threonine aldolase family.</text>
</comment>
<dbReference type="InterPro" id="IPR015424">
    <property type="entry name" value="PyrdxlP-dep_Trfase"/>
</dbReference>
<dbReference type="Proteomes" id="UP000295097">
    <property type="component" value="Unassembled WGS sequence"/>
</dbReference>
<evidence type="ECO:0000313" key="8">
    <source>
        <dbReference type="Proteomes" id="UP000295097"/>
    </source>
</evidence>
<comment type="caution">
    <text evidence="7">The sequence shown here is derived from an EMBL/GenBank/DDBJ whole genome shotgun (WGS) entry which is preliminary data.</text>
</comment>
<evidence type="ECO:0000256" key="1">
    <source>
        <dbReference type="ARBA" id="ARBA00001933"/>
    </source>
</evidence>
<dbReference type="Pfam" id="PF01212">
    <property type="entry name" value="Beta_elim_lyase"/>
    <property type="match status" value="1"/>
</dbReference>
<gene>
    <name evidence="7" type="ORF">EDC90_104314</name>
</gene>
<name>A0A4V2V3C3_9HYPH</name>
<reference evidence="7 8" key="1">
    <citation type="submission" date="2019-03" db="EMBL/GenBank/DDBJ databases">
        <title>Freshwater and sediment microbial communities from various areas in North America, analyzing microbe dynamics in response to fracking.</title>
        <authorList>
            <person name="Lamendella R."/>
        </authorList>
    </citation>
    <scope>NUCLEOTIDE SEQUENCE [LARGE SCALE GENOMIC DNA]</scope>
    <source>
        <strain evidence="7 8">175.2</strain>
    </source>
</reference>
<evidence type="ECO:0000256" key="4">
    <source>
        <dbReference type="ARBA" id="ARBA00022898"/>
    </source>
</evidence>
<sequence length="351" mass="38150">MFFASDNWSGAHPAIGEALIREQTGYAAAYGTSALDRRIEQRFNEIFEREVAVYFVGTGTAANSLGLSAFGKPGGVVFCHAEAHIANDEGGAPEFFASGGRLAKVAGPHGKMIAQNLEDMIARYPASFIHAGQPAAVSLTQSTEIGTVYGLDEIDALTAVARRHGLPVHMDGARFANALAALDVSPAEMTWKRGVDLVSFGGTKNGCWCAEAIVFMNPDQAKDMPYIRKRAAHLFSKTRFIAAQFDGYLTDNLWLDLARHANRMADRLRAAFRISNRARLAWETQSNEVFIILPKASAGAARAAGANFYDWLVPVDQPGLVQPDEVLARCVTSFATREEEIDQFVSFLGEK</sequence>
<dbReference type="RefSeq" id="WP_132313973.1">
    <property type="nucleotide sequence ID" value="NZ_SMAR01000043.1"/>
</dbReference>
<dbReference type="CDD" id="cd06502">
    <property type="entry name" value="TA_like"/>
    <property type="match status" value="1"/>
</dbReference>
<comment type="subunit">
    <text evidence="3">Homotetramer.</text>
</comment>
<dbReference type="EC" id="4.1.2.48" evidence="5"/>
<dbReference type="PANTHER" id="PTHR48097">
    <property type="entry name" value="L-THREONINE ALDOLASE-RELATED"/>
    <property type="match status" value="1"/>
</dbReference>
<dbReference type="SUPFAM" id="SSF53383">
    <property type="entry name" value="PLP-dependent transferases"/>
    <property type="match status" value="1"/>
</dbReference>
<comment type="catalytic activity">
    <reaction evidence="5">
        <text>L-threonine = acetaldehyde + glycine</text>
        <dbReference type="Rhea" id="RHEA:19625"/>
        <dbReference type="ChEBI" id="CHEBI:15343"/>
        <dbReference type="ChEBI" id="CHEBI:57305"/>
        <dbReference type="ChEBI" id="CHEBI:57926"/>
        <dbReference type="EC" id="4.1.2.48"/>
    </reaction>
</comment>
<evidence type="ECO:0000313" key="7">
    <source>
        <dbReference type="EMBL" id="TCT31097.1"/>
    </source>
</evidence>
<proteinExistence type="inferred from homology"/>